<dbReference type="InterPro" id="IPR053235">
    <property type="entry name" value="Ser_Thr_kinase"/>
</dbReference>
<evidence type="ECO:0000259" key="3">
    <source>
        <dbReference type="PROSITE" id="PS50011"/>
    </source>
</evidence>
<dbReference type="PROSITE" id="PS00107">
    <property type="entry name" value="PROTEIN_KINASE_ATP"/>
    <property type="match status" value="1"/>
</dbReference>
<evidence type="ECO:0000313" key="4">
    <source>
        <dbReference type="EMBL" id="CAD8829240.1"/>
    </source>
</evidence>
<feature type="binding site" evidence="1">
    <location>
        <position position="278"/>
    </location>
    <ligand>
        <name>ATP</name>
        <dbReference type="ChEBI" id="CHEBI:30616"/>
    </ligand>
</feature>
<dbReference type="CDD" id="cd14014">
    <property type="entry name" value="STKc_PknB_like"/>
    <property type="match status" value="1"/>
</dbReference>
<sequence>MMPHAGGWGQSQPWQPQGANPRGAFAQGFGRGNTFQGYGSPPAYGHTGGHNPGVVGAPPHHPQQQPHQQQGYSGQSCGQSCGQVPTPPYPSMYPGAGYPSRPMTAPAPLGAPPARNHPSSCASQPPFDYGPRGVPYGSSPQGSPSSASHPAYPTHAPQRVPGPVGVPPPPLQHVPRDPRPVASAQGFSPTSPGDVRVWSEEQPPLESLKSEDKVLMSSLSEPPVSDYQKQVDELLAQMTYTVMRHEILDPKLPPGVLGQGNFGTVLKAEKNGAMYAVKLLDSVSQYESIIQEEVKVLNLLRHPCIVNLIEALEYAPHDWMIIVMEFVDGGDLSQALKHRPEVFTEALVRPVAFHISSALAYAHEQGAMHRDMKPANVLLRKDFLPKVADFGLGRVVGQLSLCQTVAGTPAYMAPEVLDPRGALYDCPADVYSFGLVFADMLNDSCLSHWSGDSPAEALRKRWPAGTIPPVFSPRLEALMQELVRQVPGERSTCWLLCKNLVQLASEDPMPHPLWDAPMKMPKGPPLVKTISPESAADIAGRGGYAVGMMVQVLVEGAWLTGRIERISSTMCPGAAQVHYVDDGREKAILVCPWEFPTTLRPVPHETGRMDLPATMVFKPGAFDDVCKAECRSEPSTVDAFDNRQDTVDNEPRTPRSVKSDQAPPLGSKVFVPQRPWMPEAEFAALKSHNDGAKKSASKKSTLSRYGSQCRQS</sequence>
<reference evidence="4" key="1">
    <citation type="submission" date="2021-01" db="EMBL/GenBank/DDBJ databases">
        <authorList>
            <person name="Corre E."/>
            <person name="Pelletier E."/>
            <person name="Niang G."/>
            <person name="Scheremetjew M."/>
            <person name="Finn R."/>
            <person name="Kale V."/>
            <person name="Holt S."/>
            <person name="Cochrane G."/>
            <person name="Meng A."/>
            <person name="Brown T."/>
            <person name="Cohen L."/>
        </authorList>
    </citation>
    <scope>NUCLEOTIDE SEQUENCE</scope>
</reference>
<dbReference type="InterPro" id="IPR017441">
    <property type="entry name" value="Protein_kinase_ATP_BS"/>
</dbReference>
<evidence type="ECO:0000256" key="1">
    <source>
        <dbReference type="PROSITE-ProRule" id="PRU10141"/>
    </source>
</evidence>
<evidence type="ECO:0000256" key="2">
    <source>
        <dbReference type="SAM" id="MobiDB-lite"/>
    </source>
</evidence>
<dbReference type="PANTHER" id="PTHR24361:SF678">
    <property type="entry name" value="SPORULATION-SPECIFIC PROTEIN 1"/>
    <property type="match status" value="1"/>
</dbReference>
<protein>
    <recommendedName>
        <fullName evidence="3">Protein kinase domain-containing protein</fullName>
    </recommendedName>
</protein>
<keyword evidence="1" id="KW-0067">ATP-binding</keyword>
<dbReference type="SMART" id="SM00220">
    <property type="entry name" value="S_TKc"/>
    <property type="match status" value="1"/>
</dbReference>
<dbReference type="GO" id="GO:0005524">
    <property type="term" value="F:ATP binding"/>
    <property type="evidence" value="ECO:0007669"/>
    <property type="project" value="UniProtKB-UniRule"/>
</dbReference>
<organism evidence="4">
    <name type="scientific">Noctiluca scintillans</name>
    <name type="common">Sea sparkle</name>
    <name type="synonym">Red tide dinoflagellate</name>
    <dbReference type="NCBI Taxonomy" id="2966"/>
    <lineage>
        <taxon>Eukaryota</taxon>
        <taxon>Sar</taxon>
        <taxon>Alveolata</taxon>
        <taxon>Dinophyceae</taxon>
        <taxon>Noctilucales</taxon>
        <taxon>Noctilucaceae</taxon>
        <taxon>Noctiluca</taxon>
    </lineage>
</organism>
<feature type="region of interest" description="Disordered" evidence="2">
    <location>
        <begin position="103"/>
        <end position="197"/>
    </location>
</feature>
<feature type="region of interest" description="Disordered" evidence="2">
    <location>
        <begin position="1"/>
        <end position="83"/>
    </location>
</feature>
<dbReference type="GO" id="GO:0004672">
    <property type="term" value="F:protein kinase activity"/>
    <property type="evidence" value="ECO:0007669"/>
    <property type="project" value="InterPro"/>
</dbReference>
<dbReference type="EMBL" id="HBFQ01005085">
    <property type="protein sequence ID" value="CAD8829240.1"/>
    <property type="molecule type" value="Transcribed_RNA"/>
</dbReference>
<feature type="domain" description="Protein kinase" evidence="3">
    <location>
        <begin position="251"/>
        <end position="514"/>
    </location>
</feature>
<gene>
    <name evidence="4" type="ORF">NSCI0253_LOCUS3586</name>
</gene>
<proteinExistence type="predicted"/>
<feature type="compositionally biased region" description="Low complexity" evidence="2">
    <location>
        <begin position="62"/>
        <end position="83"/>
    </location>
</feature>
<dbReference type="SUPFAM" id="SSF56112">
    <property type="entry name" value="Protein kinase-like (PK-like)"/>
    <property type="match status" value="1"/>
</dbReference>
<feature type="compositionally biased region" description="Polar residues" evidence="2">
    <location>
        <begin position="702"/>
        <end position="712"/>
    </location>
</feature>
<dbReference type="GO" id="GO:0005737">
    <property type="term" value="C:cytoplasm"/>
    <property type="evidence" value="ECO:0007669"/>
    <property type="project" value="TreeGrafter"/>
</dbReference>
<dbReference type="AlphaFoldDB" id="A0A7S0ZQD9"/>
<dbReference type="InterPro" id="IPR011009">
    <property type="entry name" value="Kinase-like_dom_sf"/>
</dbReference>
<dbReference type="PANTHER" id="PTHR24361">
    <property type="entry name" value="MITOGEN-ACTIVATED KINASE KINASE KINASE"/>
    <property type="match status" value="1"/>
</dbReference>
<dbReference type="InterPro" id="IPR000719">
    <property type="entry name" value="Prot_kinase_dom"/>
</dbReference>
<keyword evidence="1" id="KW-0547">Nucleotide-binding</keyword>
<feature type="region of interest" description="Disordered" evidence="2">
    <location>
        <begin position="637"/>
        <end position="712"/>
    </location>
</feature>
<dbReference type="Pfam" id="PF00069">
    <property type="entry name" value="Pkinase"/>
    <property type="match status" value="1"/>
</dbReference>
<feature type="compositionally biased region" description="Low complexity" evidence="2">
    <location>
        <begin position="133"/>
        <end position="150"/>
    </location>
</feature>
<feature type="compositionally biased region" description="Basic and acidic residues" evidence="2">
    <location>
        <begin position="640"/>
        <end position="653"/>
    </location>
</feature>
<accession>A0A7S0ZQD9</accession>
<dbReference type="Gene3D" id="1.10.510.10">
    <property type="entry name" value="Transferase(Phosphotransferase) domain 1"/>
    <property type="match status" value="1"/>
</dbReference>
<dbReference type="PROSITE" id="PS50011">
    <property type="entry name" value="PROTEIN_KINASE_DOM"/>
    <property type="match status" value="1"/>
</dbReference>
<name>A0A7S0ZQD9_NOCSC</name>